<feature type="transmembrane region" description="Helical" evidence="1">
    <location>
        <begin position="35"/>
        <end position="56"/>
    </location>
</feature>
<keyword evidence="1" id="KW-0812">Transmembrane</keyword>
<proteinExistence type="predicted"/>
<dbReference type="EMBL" id="LAZR01039858">
    <property type="protein sequence ID" value="KKL15956.1"/>
    <property type="molecule type" value="Genomic_DNA"/>
</dbReference>
<accession>A0A0F9DDV0</accession>
<dbReference type="AlphaFoldDB" id="A0A0F9DDV0"/>
<evidence type="ECO:0000256" key="1">
    <source>
        <dbReference type="SAM" id="Phobius"/>
    </source>
</evidence>
<comment type="caution">
    <text evidence="2">The sequence shown here is derived from an EMBL/GenBank/DDBJ whole genome shotgun (WGS) entry which is preliminary data.</text>
</comment>
<reference evidence="2" key="1">
    <citation type="journal article" date="2015" name="Nature">
        <title>Complex archaea that bridge the gap between prokaryotes and eukaryotes.</title>
        <authorList>
            <person name="Spang A."/>
            <person name="Saw J.H."/>
            <person name="Jorgensen S.L."/>
            <person name="Zaremba-Niedzwiedzka K."/>
            <person name="Martijn J."/>
            <person name="Lind A.E."/>
            <person name="van Eijk R."/>
            <person name="Schleper C."/>
            <person name="Guy L."/>
            <person name="Ettema T.J."/>
        </authorList>
    </citation>
    <scope>NUCLEOTIDE SEQUENCE</scope>
</reference>
<organism evidence="2">
    <name type="scientific">marine sediment metagenome</name>
    <dbReference type="NCBI Taxonomy" id="412755"/>
    <lineage>
        <taxon>unclassified sequences</taxon>
        <taxon>metagenomes</taxon>
        <taxon>ecological metagenomes</taxon>
    </lineage>
</organism>
<keyword evidence="1" id="KW-0472">Membrane</keyword>
<keyword evidence="1" id="KW-1133">Transmembrane helix</keyword>
<name>A0A0F9DDV0_9ZZZZ</name>
<sequence length="59" mass="6382">MKRLIRNICIGILALLVLSFLLALVIALISMWTWGMWYVVVALIVGILALIGVASLGDA</sequence>
<feature type="transmembrane region" description="Helical" evidence="1">
    <location>
        <begin position="7"/>
        <end position="29"/>
    </location>
</feature>
<protein>
    <submittedName>
        <fullName evidence="2">Uncharacterized protein</fullName>
    </submittedName>
</protein>
<gene>
    <name evidence="2" type="ORF">LCGC14_2500410</name>
</gene>
<evidence type="ECO:0000313" key="2">
    <source>
        <dbReference type="EMBL" id="KKL15956.1"/>
    </source>
</evidence>